<dbReference type="GO" id="GO:0003677">
    <property type="term" value="F:DNA binding"/>
    <property type="evidence" value="ECO:0007669"/>
    <property type="project" value="UniProtKB-KW"/>
</dbReference>
<dbReference type="PROSITE" id="PS51063">
    <property type="entry name" value="HTH_CRP_2"/>
    <property type="match status" value="1"/>
</dbReference>
<dbReference type="PANTHER" id="PTHR24567">
    <property type="entry name" value="CRP FAMILY TRANSCRIPTIONAL REGULATORY PROTEIN"/>
    <property type="match status" value="1"/>
</dbReference>
<feature type="domain" description="HTH crp-type" evidence="6">
    <location>
        <begin position="123"/>
        <end position="196"/>
    </location>
</feature>
<dbReference type="KEGG" id="scia:HUG15_14755"/>
<dbReference type="Pfam" id="PF13545">
    <property type="entry name" value="HTH_Crp_2"/>
    <property type="match status" value="1"/>
</dbReference>
<dbReference type="PROSITE" id="PS50042">
    <property type="entry name" value="CNMP_BINDING_3"/>
    <property type="match status" value="1"/>
</dbReference>
<dbReference type="CDD" id="cd00038">
    <property type="entry name" value="CAP_ED"/>
    <property type="match status" value="1"/>
</dbReference>
<evidence type="ECO:0000259" key="5">
    <source>
        <dbReference type="PROSITE" id="PS50042"/>
    </source>
</evidence>
<reference evidence="7 8" key="1">
    <citation type="submission" date="2020-06" db="EMBL/GenBank/DDBJ databases">
        <title>Genomic analysis of Salicibibacter sp. NKC5-3.</title>
        <authorList>
            <person name="Oh Y.J."/>
        </authorList>
    </citation>
    <scope>NUCLEOTIDE SEQUENCE [LARGE SCALE GENOMIC DNA]</scope>
    <source>
        <strain evidence="7 8">NKC5-3</strain>
    </source>
</reference>
<dbReference type="AlphaFoldDB" id="A0A7T7CCA0"/>
<dbReference type="SUPFAM" id="SSF46785">
    <property type="entry name" value="Winged helix' DNA-binding domain"/>
    <property type="match status" value="1"/>
</dbReference>
<dbReference type="SMART" id="SM00419">
    <property type="entry name" value="HTH_CRP"/>
    <property type="match status" value="1"/>
</dbReference>
<keyword evidence="3" id="KW-0010">Activator</keyword>
<gene>
    <name evidence="7" type="ORF">HUG15_14755</name>
</gene>
<proteinExistence type="predicted"/>
<dbReference type="Proteomes" id="UP000595823">
    <property type="component" value="Chromosome"/>
</dbReference>
<evidence type="ECO:0000313" key="8">
    <source>
        <dbReference type="Proteomes" id="UP000595823"/>
    </source>
</evidence>
<dbReference type="InterPro" id="IPR036388">
    <property type="entry name" value="WH-like_DNA-bd_sf"/>
</dbReference>
<evidence type="ECO:0000259" key="6">
    <source>
        <dbReference type="PROSITE" id="PS51063"/>
    </source>
</evidence>
<protein>
    <submittedName>
        <fullName evidence="7">Crp/Fnr family transcriptional regulator</fullName>
    </submittedName>
</protein>
<dbReference type="Pfam" id="PF00027">
    <property type="entry name" value="cNMP_binding"/>
    <property type="match status" value="1"/>
</dbReference>
<keyword evidence="8" id="KW-1185">Reference proteome</keyword>
<dbReference type="SUPFAM" id="SSF51206">
    <property type="entry name" value="cAMP-binding domain-like"/>
    <property type="match status" value="1"/>
</dbReference>
<accession>A0A7T7CCA0</accession>
<organism evidence="7 8">
    <name type="scientific">Salicibibacter cibarius</name>
    <dbReference type="NCBI Taxonomy" id="2743000"/>
    <lineage>
        <taxon>Bacteria</taxon>
        <taxon>Bacillati</taxon>
        <taxon>Bacillota</taxon>
        <taxon>Bacilli</taxon>
        <taxon>Bacillales</taxon>
        <taxon>Bacillaceae</taxon>
        <taxon>Salicibibacter</taxon>
    </lineage>
</organism>
<evidence type="ECO:0000256" key="3">
    <source>
        <dbReference type="ARBA" id="ARBA00023159"/>
    </source>
</evidence>
<name>A0A7T7CCA0_9BACI</name>
<dbReference type="Gene3D" id="1.10.10.10">
    <property type="entry name" value="Winged helix-like DNA-binding domain superfamily/Winged helix DNA-binding domain"/>
    <property type="match status" value="1"/>
</dbReference>
<dbReference type="GO" id="GO:0005829">
    <property type="term" value="C:cytosol"/>
    <property type="evidence" value="ECO:0007669"/>
    <property type="project" value="TreeGrafter"/>
</dbReference>
<dbReference type="InterPro" id="IPR014710">
    <property type="entry name" value="RmlC-like_jellyroll"/>
</dbReference>
<evidence type="ECO:0000256" key="1">
    <source>
        <dbReference type="ARBA" id="ARBA00023015"/>
    </source>
</evidence>
<dbReference type="InterPro" id="IPR050397">
    <property type="entry name" value="Env_Response_Regulators"/>
</dbReference>
<sequence length="214" mass="24595">MMKSIMHIKTVLANDLLFQEGSVMNKLYFVLRGRVLVSKVNEEGKLLVFHYHFKNDLFGEFNPHGEHESAFTARAAVDSVIGVIHQDEFEALLKTNGDAAMAFTQWQSMKRITEYKFRDLMFHGKEGALAATLLRTANTYRKENDQRVIITRTFTDREFAEMLGTSRETVNRLLASFKRKKIITDTEGYIEILDETSLKALCQCEECPVSICRL</sequence>
<dbReference type="InterPro" id="IPR012318">
    <property type="entry name" value="HTH_CRP"/>
</dbReference>
<evidence type="ECO:0000313" key="7">
    <source>
        <dbReference type="EMBL" id="QQK76700.1"/>
    </source>
</evidence>
<dbReference type="Gene3D" id="2.60.120.10">
    <property type="entry name" value="Jelly Rolls"/>
    <property type="match status" value="1"/>
</dbReference>
<feature type="domain" description="Cyclic nucleotide-binding" evidence="5">
    <location>
        <begin position="1"/>
        <end position="93"/>
    </location>
</feature>
<keyword evidence="1" id="KW-0805">Transcription regulation</keyword>
<dbReference type="InterPro" id="IPR036390">
    <property type="entry name" value="WH_DNA-bd_sf"/>
</dbReference>
<dbReference type="InterPro" id="IPR000595">
    <property type="entry name" value="cNMP-bd_dom"/>
</dbReference>
<dbReference type="GO" id="GO:0003700">
    <property type="term" value="F:DNA-binding transcription factor activity"/>
    <property type="evidence" value="ECO:0007669"/>
    <property type="project" value="TreeGrafter"/>
</dbReference>
<dbReference type="PANTHER" id="PTHR24567:SF74">
    <property type="entry name" value="HTH-TYPE TRANSCRIPTIONAL REGULATOR ARCR"/>
    <property type="match status" value="1"/>
</dbReference>
<dbReference type="EMBL" id="CP054705">
    <property type="protein sequence ID" value="QQK76700.1"/>
    <property type="molecule type" value="Genomic_DNA"/>
</dbReference>
<keyword evidence="4" id="KW-0804">Transcription</keyword>
<dbReference type="InterPro" id="IPR018490">
    <property type="entry name" value="cNMP-bd_dom_sf"/>
</dbReference>
<evidence type="ECO:0000256" key="2">
    <source>
        <dbReference type="ARBA" id="ARBA00023125"/>
    </source>
</evidence>
<evidence type="ECO:0000256" key="4">
    <source>
        <dbReference type="ARBA" id="ARBA00023163"/>
    </source>
</evidence>
<keyword evidence="2" id="KW-0238">DNA-binding</keyword>